<organism evidence="2 3">
    <name type="scientific">Methylobacterium iners</name>
    <dbReference type="NCBI Taxonomy" id="418707"/>
    <lineage>
        <taxon>Bacteria</taxon>
        <taxon>Pseudomonadati</taxon>
        <taxon>Pseudomonadota</taxon>
        <taxon>Alphaproteobacteria</taxon>
        <taxon>Hyphomicrobiales</taxon>
        <taxon>Methylobacteriaceae</taxon>
        <taxon>Methylobacterium</taxon>
    </lineage>
</organism>
<feature type="domain" description="HD-GYP" evidence="1">
    <location>
        <begin position="185"/>
        <end position="372"/>
    </location>
</feature>
<dbReference type="InterPro" id="IPR037522">
    <property type="entry name" value="HD_GYP_dom"/>
</dbReference>
<reference evidence="2" key="1">
    <citation type="journal article" date="2021" name="Front. Microbiol.">
        <title>Comprehensive Comparative Genomics and Phenotyping of Methylobacterium Species.</title>
        <authorList>
            <person name="Alessa O."/>
            <person name="Ogura Y."/>
            <person name="Fujitani Y."/>
            <person name="Takami H."/>
            <person name="Hayashi T."/>
            <person name="Sahin N."/>
            <person name="Tani A."/>
        </authorList>
    </citation>
    <scope>NUCLEOTIDE SEQUENCE</scope>
    <source>
        <strain evidence="2">DSM 19015</strain>
    </source>
</reference>
<dbReference type="PANTHER" id="PTHR43155:SF2">
    <property type="entry name" value="CYCLIC DI-GMP PHOSPHODIESTERASE PA4108"/>
    <property type="match status" value="1"/>
</dbReference>
<gene>
    <name evidence="2" type="primary">rny</name>
    <name evidence="2" type="ORF">OCOJLMKI_5315</name>
</gene>
<name>A0ABQ4S4N0_9HYPH</name>
<sequence length="372" mass="39456">MAPASTVLLAPADGPLATPTILILTDTPGRGERLARDLSVLASCAVLDILDPDQRDVTGGATAFRAVLSDVSLVRSATIAALRSQLDRLKAHSAPYLFLLHEDTPRTFAQAHALGARQVLRADAPCSELLKAVSGLIGTIAPTLLPAECPPSIAAADVALSRIFEAARGGAVDPDLVATGTKFVAQAVRTTGIRDWLEVVWRFDDVTHQHCLLVAGLASGFAQSLGLSEADCQRLTQAALLHDIGKAKIPEAILNKPGALDPEERRIMQQHSSLGHAMLRGSGFSDEMLAVVRSHHECLDGSGYPDGLRGAEIADLVRLVSVCDVYGALIERRPYKTPLSAERAYSILEGMSGKLNGDLVRAFRPFAVLATT</sequence>
<evidence type="ECO:0000259" key="1">
    <source>
        <dbReference type="PROSITE" id="PS51832"/>
    </source>
</evidence>
<dbReference type="SMART" id="SM00471">
    <property type="entry name" value="HDc"/>
    <property type="match status" value="1"/>
</dbReference>
<accession>A0ABQ4S4N0</accession>
<proteinExistence type="predicted"/>
<evidence type="ECO:0000313" key="2">
    <source>
        <dbReference type="EMBL" id="GJD98076.1"/>
    </source>
</evidence>
<evidence type="ECO:0000313" key="3">
    <source>
        <dbReference type="Proteomes" id="UP001055125"/>
    </source>
</evidence>
<dbReference type="InterPro" id="IPR006675">
    <property type="entry name" value="HDIG_dom"/>
</dbReference>
<dbReference type="PROSITE" id="PS51832">
    <property type="entry name" value="HD_GYP"/>
    <property type="match status" value="1"/>
</dbReference>
<dbReference type="NCBIfam" id="TIGR00277">
    <property type="entry name" value="HDIG"/>
    <property type="match status" value="1"/>
</dbReference>
<dbReference type="Pfam" id="PF13487">
    <property type="entry name" value="HD_5"/>
    <property type="match status" value="1"/>
</dbReference>
<comment type="caution">
    <text evidence="2">The sequence shown here is derived from an EMBL/GenBank/DDBJ whole genome shotgun (WGS) entry which is preliminary data.</text>
</comment>
<dbReference type="EMBL" id="BPQP01000168">
    <property type="protein sequence ID" value="GJD98076.1"/>
    <property type="molecule type" value="Genomic_DNA"/>
</dbReference>
<dbReference type="Proteomes" id="UP001055125">
    <property type="component" value="Unassembled WGS sequence"/>
</dbReference>
<dbReference type="PANTHER" id="PTHR43155">
    <property type="entry name" value="CYCLIC DI-GMP PHOSPHODIESTERASE PA4108-RELATED"/>
    <property type="match status" value="1"/>
</dbReference>
<dbReference type="InterPro" id="IPR003607">
    <property type="entry name" value="HD/PDEase_dom"/>
</dbReference>
<dbReference type="CDD" id="cd00077">
    <property type="entry name" value="HDc"/>
    <property type="match status" value="1"/>
</dbReference>
<dbReference type="Gene3D" id="1.10.3210.10">
    <property type="entry name" value="Hypothetical protein af1432"/>
    <property type="match status" value="1"/>
</dbReference>
<protein>
    <submittedName>
        <fullName evidence="2">Ribonuclease Y</fullName>
    </submittedName>
</protein>
<keyword evidence="3" id="KW-1185">Reference proteome</keyword>
<dbReference type="SUPFAM" id="SSF109604">
    <property type="entry name" value="HD-domain/PDEase-like"/>
    <property type="match status" value="1"/>
</dbReference>
<reference evidence="2" key="2">
    <citation type="submission" date="2021-08" db="EMBL/GenBank/DDBJ databases">
        <authorList>
            <person name="Tani A."/>
            <person name="Ola A."/>
            <person name="Ogura Y."/>
            <person name="Katsura K."/>
            <person name="Hayashi T."/>
        </authorList>
    </citation>
    <scope>NUCLEOTIDE SEQUENCE</scope>
    <source>
        <strain evidence="2">DSM 19015</strain>
    </source>
</reference>